<dbReference type="HOGENOM" id="CLU_1681144_0_0_1"/>
<evidence type="ECO:0000313" key="1">
    <source>
        <dbReference type="EMBL" id="CCA27679.1"/>
    </source>
</evidence>
<reference evidence="1" key="2">
    <citation type="submission" date="2011-02" db="EMBL/GenBank/DDBJ databases">
        <authorList>
            <person name="MacLean D."/>
        </authorList>
    </citation>
    <scope>NUCLEOTIDE SEQUENCE</scope>
</reference>
<dbReference type="AlphaFoldDB" id="F0X1J1"/>
<protein>
    <submittedName>
        <fullName evidence="1">Uncharacterized protein AlNc14C631G12292</fullName>
    </submittedName>
</protein>
<accession>F0X1J1</accession>
<proteinExistence type="predicted"/>
<gene>
    <name evidence="1" type="primary">AlNc14C631G12292</name>
    <name evidence="1" type="ORF">ALNC14_138230</name>
</gene>
<organism evidence="1">
    <name type="scientific">Albugo laibachii Nc14</name>
    <dbReference type="NCBI Taxonomy" id="890382"/>
    <lineage>
        <taxon>Eukaryota</taxon>
        <taxon>Sar</taxon>
        <taxon>Stramenopiles</taxon>
        <taxon>Oomycota</taxon>
        <taxon>Peronosporomycetes</taxon>
        <taxon>Albuginales</taxon>
        <taxon>Albuginaceae</taxon>
        <taxon>Albugo</taxon>
    </lineage>
</organism>
<dbReference type="EMBL" id="FR824636">
    <property type="protein sequence ID" value="CCA27679.1"/>
    <property type="molecule type" value="Genomic_DNA"/>
</dbReference>
<name>F0X1J1_9STRA</name>
<reference evidence="1" key="1">
    <citation type="journal article" date="2011" name="PLoS Biol.">
        <title>Gene gain and loss during evolution of obligate parasitism in the white rust pathogen of Arabidopsis thaliana.</title>
        <authorList>
            <person name="Kemen E."/>
            <person name="Gardiner A."/>
            <person name="Schultz-Larsen T."/>
            <person name="Kemen A.C."/>
            <person name="Balmuth A.L."/>
            <person name="Robert-Seilaniantz A."/>
            <person name="Bailey K."/>
            <person name="Holub E."/>
            <person name="Studholme D.J."/>
            <person name="Maclean D."/>
            <person name="Jones J.D."/>
        </authorList>
    </citation>
    <scope>NUCLEOTIDE SEQUENCE</scope>
</reference>
<sequence length="157" mass="18029">MDVHLQDADSRVNRLLTDFDAILDAQDMDGLARDEPAESVQILVQALKRIAFSKTVQSQLKKSIHRTFQNSVPAFVVWLTEHLGPFFMFEAHIQEMHVKPAVGRKEYEKSVRPPSLWPNQVVRNTSLKIREKKQRSVLNVAQKSIGFHSLLTQVKKK</sequence>